<protein>
    <submittedName>
        <fullName evidence="3">Amidohydrolase</fullName>
    </submittedName>
</protein>
<dbReference type="InterPro" id="IPR033932">
    <property type="entry name" value="YtcJ-like"/>
</dbReference>
<evidence type="ECO:0000256" key="1">
    <source>
        <dbReference type="SAM" id="SignalP"/>
    </source>
</evidence>
<keyword evidence="1" id="KW-0732">Signal</keyword>
<evidence type="ECO:0000259" key="2">
    <source>
        <dbReference type="Pfam" id="PF07969"/>
    </source>
</evidence>
<dbReference type="PANTHER" id="PTHR22642">
    <property type="entry name" value="IMIDAZOLONEPROPIONASE"/>
    <property type="match status" value="1"/>
</dbReference>
<gene>
    <name evidence="3" type="ORF">F0M18_00505</name>
</gene>
<feature type="domain" description="Amidohydrolase 3" evidence="2">
    <location>
        <begin position="93"/>
        <end position="580"/>
    </location>
</feature>
<dbReference type="Gene3D" id="2.30.40.10">
    <property type="entry name" value="Urease, subunit C, domain 1"/>
    <property type="match status" value="1"/>
</dbReference>
<dbReference type="EMBL" id="VTUX01000001">
    <property type="protein sequence ID" value="KAA1193961.1"/>
    <property type="molecule type" value="Genomic_DNA"/>
</dbReference>
<reference evidence="3 4" key="1">
    <citation type="submission" date="2019-09" db="EMBL/GenBank/DDBJ databases">
        <authorList>
            <person name="Chen X.-Y."/>
        </authorList>
    </citation>
    <scope>NUCLEOTIDE SEQUENCE [LARGE SCALE GENOMIC DNA]</scope>
    <source>
        <strain evidence="3 4">NY5</strain>
    </source>
</reference>
<comment type="caution">
    <text evidence="3">The sequence shown here is derived from an EMBL/GenBank/DDBJ whole genome shotgun (WGS) entry which is preliminary data.</text>
</comment>
<accession>A0A5B0X6K2</accession>
<dbReference type="Gene3D" id="3.20.20.140">
    <property type="entry name" value="Metal-dependent hydrolases"/>
    <property type="match status" value="1"/>
</dbReference>
<sequence length="586" mass="64394">MLTNRLTLALCFLLGTPLLASCQRSEPERAPPSPVVGASAVEVADTIYFGGPIITVDEAAPAAEAVAVRAGRIQAVGTMAELEPLTSPDTQRIDLKGRTLAPGFVDGHMHINGLGLQAIGANLLAPPDGEVRSIDDLVESLQQWAGESNDDERIGWIFGMGFDDAILEERRFPTRDDLDRVSTDKPVMAIHISGHFASVNSKGLEVIGYTADTPDPEGGIIQRRPGSMEPNGVLEELAAIPVYMREISPRTPEDARYVMEQGLELAMSFGYTTAQEGRAFVNIHNNLAAYADAVGFPIDVVSYIDYADLSPLSSDWYGKGYQNGYRVGGVKVTLDGSPQGRTAWRTEPYLLPPEGQGPDYAGYPAIPDDQVVIDIVDQAYRNGWQVLMHVNGDAAVDQMIRAIRPAQKKYGPGDRRHVLVHGQYTRLDQLPEMAELQIVGSFFPMHTFYWGDWHVELIGPDKARHISPVRSALDHGIPITSHTDAPVVLPNLMQVMWATVNRVTRSGKILGPEERLTPEEAFKAVTLWGAWQHFEEDEKGSLTRGKRADLVILSDNPLTIEPMRINDIVVLETIKDGQTVWRREAP</sequence>
<dbReference type="AlphaFoldDB" id="A0A5B0X6K2"/>
<dbReference type="GO" id="GO:0016810">
    <property type="term" value="F:hydrolase activity, acting on carbon-nitrogen (but not peptide) bonds"/>
    <property type="evidence" value="ECO:0007669"/>
    <property type="project" value="InterPro"/>
</dbReference>
<dbReference type="InterPro" id="IPR013108">
    <property type="entry name" value="Amidohydro_3"/>
</dbReference>
<feature type="chain" id="PRO_5023107719" evidence="1">
    <location>
        <begin position="21"/>
        <end position="586"/>
    </location>
</feature>
<dbReference type="PROSITE" id="PS51257">
    <property type="entry name" value="PROKAR_LIPOPROTEIN"/>
    <property type="match status" value="1"/>
</dbReference>
<dbReference type="PANTHER" id="PTHR22642:SF2">
    <property type="entry name" value="PROTEIN LONG AFTER FAR-RED 3"/>
    <property type="match status" value="1"/>
</dbReference>
<evidence type="ECO:0000313" key="3">
    <source>
        <dbReference type="EMBL" id="KAA1193961.1"/>
    </source>
</evidence>
<dbReference type="InterPro" id="IPR011059">
    <property type="entry name" value="Metal-dep_hydrolase_composite"/>
</dbReference>
<dbReference type="SUPFAM" id="SSF51338">
    <property type="entry name" value="Composite domain of metallo-dependent hydrolases"/>
    <property type="match status" value="1"/>
</dbReference>
<organism evidence="3 4">
    <name type="scientific">Pseudohalioglobus sediminis</name>
    <dbReference type="NCBI Taxonomy" id="2606449"/>
    <lineage>
        <taxon>Bacteria</taxon>
        <taxon>Pseudomonadati</taxon>
        <taxon>Pseudomonadota</taxon>
        <taxon>Gammaproteobacteria</taxon>
        <taxon>Cellvibrionales</taxon>
        <taxon>Halieaceae</taxon>
        <taxon>Pseudohalioglobus</taxon>
    </lineage>
</organism>
<dbReference type="Pfam" id="PF07969">
    <property type="entry name" value="Amidohydro_3"/>
    <property type="match status" value="1"/>
</dbReference>
<keyword evidence="4" id="KW-1185">Reference proteome</keyword>
<dbReference type="SUPFAM" id="SSF51556">
    <property type="entry name" value="Metallo-dependent hydrolases"/>
    <property type="match status" value="1"/>
</dbReference>
<dbReference type="Gene3D" id="3.10.310.70">
    <property type="match status" value="1"/>
</dbReference>
<dbReference type="RefSeq" id="WP_149609430.1">
    <property type="nucleotide sequence ID" value="NZ_VTUX01000001.1"/>
</dbReference>
<name>A0A5B0X6K2_9GAMM</name>
<dbReference type="Proteomes" id="UP000323708">
    <property type="component" value="Unassembled WGS sequence"/>
</dbReference>
<dbReference type="InterPro" id="IPR032466">
    <property type="entry name" value="Metal_Hydrolase"/>
</dbReference>
<feature type="signal peptide" evidence="1">
    <location>
        <begin position="1"/>
        <end position="20"/>
    </location>
</feature>
<evidence type="ECO:0000313" key="4">
    <source>
        <dbReference type="Proteomes" id="UP000323708"/>
    </source>
</evidence>
<dbReference type="CDD" id="cd01300">
    <property type="entry name" value="YtcJ_like"/>
    <property type="match status" value="1"/>
</dbReference>
<keyword evidence="3" id="KW-0378">Hydrolase</keyword>
<proteinExistence type="predicted"/>